<dbReference type="Pfam" id="PF13306">
    <property type="entry name" value="LRR_5"/>
    <property type="match status" value="1"/>
</dbReference>
<name>A0A146KLJ6_9EUKA</name>
<dbReference type="InterPro" id="IPR053139">
    <property type="entry name" value="Surface_bspA-like"/>
</dbReference>
<dbReference type="EMBL" id="GDID01000201">
    <property type="protein sequence ID" value="JAP96405.1"/>
    <property type="molecule type" value="Transcribed_RNA"/>
</dbReference>
<gene>
    <name evidence="1" type="ORF">TPC1_10274</name>
</gene>
<dbReference type="AlphaFoldDB" id="A0A146KLJ6"/>
<evidence type="ECO:0000313" key="1">
    <source>
        <dbReference type="EMBL" id="JAP96405.1"/>
    </source>
</evidence>
<dbReference type="Gene3D" id="3.80.10.10">
    <property type="entry name" value="Ribonuclease Inhibitor"/>
    <property type="match status" value="1"/>
</dbReference>
<dbReference type="InterPro" id="IPR032675">
    <property type="entry name" value="LRR_dom_sf"/>
</dbReference>
<dbReference type="PANTHER" id="PTHR45661">
    <property type="entry name" value="SURFACE ANTIGEN"/>
    <property type="match status" value="1"/>
</dbReference>
<dbReference type="PANTHER" id="PTHR45661:SF3">
    <property type="entry name" value="IG-LIKE DOMAIN-CONTAINING PROTEIN"/>
    <property type="match status" value="1"/>
</dbReference>
<dbReference type="InterPro" id="IPR026906">
    <property type="entry name" value="LRR_5"/>
</dbReference>
<reference evidence="1" key="1">
    <citation type="submission" date="2015-07" db="EMBL/GenBank/DDBJ databases">
        <title>Adaptation to a free-living lifestyle via gene acquisitions in the diplomonad Trepomonas sp. PC1.</title>
        <authorList>
            <person name="Xu F."/>
            <person name="Jerlstrom-Hultqvist J."/>
            <person name="Kolisko M."/>
            <person name="Simpson A.G.B."/>
            <person name="Roger A.J."/>
            <person name="Svard S.G."/>
            <person name="Andersson J.O."/>
        </authorList>
    </citation>
    <scope>NUCLEOTIDE SEQUENCE</scope>
    <source>
        <strain evidence="1">PC1</strain>
    </source>
</reference>
<organism evidence="1">
    <name type="scientific">Trepomonas sp. PC1</name>
    <dbReference type="NCBI Taxonomy" id="1076344"/>
    <lineage>
        <taxon>Eukaryota</taxon>
        <taxon>Metamonada</taxon>
        <taxon>Diplomonadida</taxon>
        <taxon>Hexamitidae</taxon>
        <taxon>Hexamitinae</taxon>
        <taxon>Trepomonas</taxon>
    </lineage>
</organism>
<accession>A0A146KLJ6</accession>
<proteinExistence type="predicted"/>
<sequence length="423" mass="48367">AQCGYNKISVTKVQSDNYIKENEIIMNDTVFNVEQGAFSNAFRDQSVNLKDINLCKIKTIVGWSVIQIGEQAFKGLPMLEQAYFPAVTTIQKEAFSDCPLLKIFSAPCLYDVGDKSFYGCFQLTELRSQKLGKIGVSAFENNYMLKDLYTNNITEIANRGFVCCKSMSKFVSNVLSNKQLSETCFAESGIVVFRSQSLEHVTRNYFAHCYNLRVFEGPGVTFLMAYCFSNCYNLAHFSAPRLPQKNIDFSAFENVIRFMTYEGTYLNDFRAANFIKTKVVPVVQSQVEDNQKVYSLQTQEVTDQVTNKQLITESKTLPEYKSFEQYTDDLYFQQNEDEIQIVDFDIKNQYSTAQLMKLAKYVKFGGSYEQKTKFLEAIAQMDFVNDELFAVCEDILDQIQQVKSLDDLIGNIDEKLGQLEALK</sequence>
<dbReference type="SUPFAM" id="SSF52058">
    <property type="entry name" value="L domain-like"/>
    <property type="match status" value="1"/>
</dbReference>
<feature type="non-terminal residue" evidence="1">
    <location>
        <position position="1"/>
    </location>
</feature>
<protein>
    <submittedName>
        <fullName evidence="1">Leucine rich repeats-containing protein</fullName>
    </submittedName>
</protein>